<feature type="transmembrane region" description="Helical" evidence="2">
    <location>
        <begin position="56"/>
        <end position="74"/>
    </location>
</feature>
<dbReference type="Gene3D" id="1.20.120.1220">
    <property type="match status" value="1"/>
</dbReference>
<feature type="transmembrane region" description="Helical" evidence="2">
    <location>
        <begin position="147"/>
        <end position="166"/>
    </location>
</feature>
<comment type="caution">
    <text evidence="4">The sequence shown here is derived from an EMBL/GenBank/DDBJ whole genome shotgun (WGS) entry which is preliminary data.</text>
</comment>
<dbReference type="PANTHER" id="PTHR30487">
    <property type="entry name" value="TYPE 4 PREPILIN-LIKE PROTEINS LEADER PEPTIDE-PROCESSING ENZYME"/>
    <property type="match status" value="1"/>
</dbReference>
<keyword evidence="2" id="KW-1133">Transmembrane helix</keyword>
<dbReference type="GO" id="GO:0005886">
    <property type="term" value="C:plasma membrane"/>
    <property type="evidence" value="ECO:0007669"/>
    <property type="project" value="TreeGrafter"/>
</dbReference>
<evidence type="ECO:0000313" key="4">
    <source>
        <dbReference type="EMBL" id="TDK62277.1"/>
    </source>
</evidence>
<feature type="domain" description="Prepilin type IV endopeptidase peptidase" evidence="3">
    <location>
        <begin position="4"/>
        <end position="107"/>
    </location>
</feature>
<dbReference type="InterPro" id="IPR000045">
    <property type="entry name" value="Prepilin_IV_endopep_pep"/>
</dbReference>
<sequence>MEDIILVIVLLICLFTDIKSRKILNIVTLPAIVFGLVYNILTTGFEGFLYSGKGFLAGLGLLIIPYLLGGMGAGDVKLMTVIGVLMGSNFVFYSFIYTALIGGAIALILIIKKKGLINIIKSIFFNVVFFRSNLGSILLSKDKKSSISFPYGVAIFFGTLCTLVWGGF</sequence>
<evidence type="ECO:0000313" key="5">
    <source>
        <dbReference type="Proteomes" id="UP000295132"/>
    </source>
</evidence>
<reference evidence="4 5" key="1">
    <citation type="submission" date="2019-03" db="EMBL/GenBank/DDBJ databases">
        <title>Bacillus niacini sp. nov. a Nicotinate-Metabolizing Mesophile Isolated from Soil.</title>
        <authorList>
            <person name="Zhang G."/>
        </authorList>
    </citation>
    <scope>NUCLEOTIDE SEQUENCE [LARGE SCALE GENOMIC DNA]</scope>
    <source>
        <strain evidence="4 5">WN066</strain>
    </source>
</reference>
<comment type="similarity">
    <text evidence="1">Belongs to the peptidase A24 family.</text>
</comment>
<dbReference type="GO" id="GO:0004190">
    <property type="term" value="F:aspartic-type endopeptidase activity"/>
    <property type="evidence" value="ECO:0007669"/>
    <property type="project" value="InterPro"/>
</dbReference>
<dbReference type="Proteomes" id="UP000295132">
    <property type="component" value="Unassembled WGS sequence"/>
</dbReference>
<proteinExistence type="inferred from homology"/>
<gene>
    <name evidence="4" type="ORF">E2K98_09475</name>
</gene>
<feature type="transmembrane region" description="Helical" evidence="2">
    <location>
        <begin position="123"/>
        <end position="141"/>
    </location>
</feature>
<keyword evidence="2" id="KW-0472">Membrane</keyword>
<accession>A0A4R5VTF1</accession>
<evidence type="ECO:0000259" key="3">
    <source>
        <dbReference type="Pfam" id="PF01478"/>
    </source>
</evidence>
<organism evidence="4 5">
    <name type="scientific">Bacillus salipaludis</name>
    <dbReference type="NCBI Taxonomy" id="2547811"/>
    <lineage>
        <taxon>Bacteria</taxon>
        <taxon>Bacillati</taxon>
        <taxon>Bacillota</taxon>
        <taxon>Bacilli</taxon>
        <taxon>Bacillales</taxon>
        <taxon>Bacillaceae</taxon>
        <taxon>Bacillus</taxon>
    </lineage>
</organism>
<dbReference type="RefSeq" id="WP_133334003.1">
    <property type="nucleotide sequence ID" value="NZ_SMYO01000004.1"/>
</dbReference>
<name>A0A4R5VTF1_9BACI</name>
<dbReference type="InterPro" id="IPR050882">
    <property type="entry name" value="Prepilin_peptidase/N-MTase"/>
</dbReference>
<protein>
    <submittedName>
        <fullName evidence="4">Prepilin peptidase</fullName>
    </submittedName>
</protein>
<dbReference type="AlphaFoldDB" id="A0A4R5VTF1"/>
<feature type="transmembrane region" description="Helical" evidence="2">
    <location>
        <begin position="90"/>
        <end position="111"/>
    </location>
</feature>
<dbReference type="EMBL" id="SMYO01000004">
    <property type="protein sequence ID" value="TDK62277.1"/>
    <property type="molecule type" value="Genomic_DNA"/>
</dbReference>
<keyword evidence="2" id="KW-0812">Transmembrane</keyword>
<dbReference type="PANTHER" id="PTHR30487:SF0">
    <property type="entry name" value="PREPILIN LEADER PEPTIDASE_N-METHYLTRANSFERASE-RELATED"/>
    <property type="match status" value="1"/>
</dbReference>
<evidence type="ECO:0000256" key="2">
    <source>
        <dbReference type="SAM" id="Phobius"/>
    </source>
</evidence>
<dbReference type="GO" id="GO:0006465">
    <property type="term" value="P:signal peptide processing"/>
    <property type="evidence" value="ECO:0007669"/>
    <property type="project" value="TreeGrafter"/>
</dbReference>
<dbReference type="Pfam" id="PF01478">
    <property type="entry name" value="Peptidase_A24"/>
    <property type="match status" value="1"/>
</dbReference>
<evidence type="ECO:0000256" key="1">
    <source>
        <dbReference type="ARBA" id="ARBA00005801"/>
    </source>
</evidence>
<feature type="transmembrane region" description="Helical" evidence="2">
    <location>
        <begin position="30"/>
        <end position="49"/>
    </location>
</feature>